<keyword evidence="6" id="KW-0808">Transferase</keyword>
<dbReference type="SMART" id="SM00388">
    <property type="entry name" value="HisKA"/>
    <property type="match status" value="1"/>
</dbReference>
<proteinExistence type="predicted"/>
<dbReference type="Gene3D" id="3.30.565.10">
    <property type="entry name" value="Histidine kinase-like ATPase, C-terminal domain"/>
    <property type="match status" value="1"/>
</dbReference>
<evidence type="ECO:0000256" key="7">
    <source>
        <dbReference type="ARBA" id="ARBA00022692"/>
    </source>
</evidence>
<dbReference type="EMBL" id="JAUOZS010000001">
    <property type="protein sequence ID" value="MDT8900314.1"/>
    <property type="molecule type" value="Genomic_DNA"/>
</dbReference>
<dbReference type="CDD" id="cd06225">
    <property type="entry name" value="HAMP"/>
    <property type="match status" value="1"/>
</dbReference>
<evidence type="ECO:0000256" key="4">
    <source>
        <dbReference type="ARBA" id="ARBA00022475"/>
    </source>
</evidence>
<feature type="transmembrane region" description="Helical" evidence="14">
    <location>
        <begin position="193"/>
        <end position="212"/>
    </location>
</feature>
<dbReference type="CDD" id="cd00075">
    <property type="entry name" value="HATPase"/>
    <property type="match status" value="1"/>
</dbReference>
<feature type="domain" description="HAMP" evidence="16">
    <location>
        <begin position="217"/>
        <end position="269"/>
    </location>
</feature>
<evidence type="ECO:0000256" key="10">
    <source>
        <dbReference type="ARBA" id="ARBA00022840"/>
    </source>
</evidence>
<dbReference type="InterPro" id="IPR036097">
    <property type="entry name" value="HisK_dim/P_sf"/>
</dbReference>
<dbReference type="InterPro" id="IPR003660">
    <property type="entry name" value="HAMP_dom"/>
</dbReference>
<dbReference type="InterPro" id="IPR050398">
    <property type="entry name" value="HssS/ArlS-like"/>
</dbReference>
<evidence type="ECO:0000256" key="13">
    <source>
        <dbReference type="ARBA" id="ARBA00023136"/>
    </source>
</evidence>
<keyword evidence="4" id="KW-1003">Cell membrane</keyword>
<feature type="transmembrane region" description="Helical" evidence="14">
    <location>
        <begin position="12"/>
        <end position="32"/>
    </location>
</feature>
<reference evidence="17 18" key="1">
    <citation type="submission" date="2023-07" db="EMBL/GenBank/DDBJ databases">
        <title>The novel representative of Negativicutes class, Anaeroselena agilis gen. nov. sp. nov.</title>
        <authorList>
            <person name="Prokofeva M.I."/>
            <person name="Elcheninov A.G."/>
            <person name="Klyukina A."/>
            <person name="Kublanov I.V."/>
            <person name="Frolov E.N."/>
            <person name="Podosokorskaya O.A."/>
        </authorList>
    </citation>
    <scope>NUCLEOTIDE SEQUENCE [LARGE SCALE GENOMIC DNA]</scope>
    <source>
        <strain evidence="17 18">4137-cl</strain>
    </source>
</reference>
<keyword evidence="5" id="KW-0597">Phosphoprotein</keyword>
<dbReference type="RefSeq" id="WP_413778865.1">
    <property type="nucleotide sequence ID" value="NZ_JAUOZS010000001.1"/>
</dbReference>
<dbReference type="Pfam" id="PF00672">
    <property type="entry name" value="HAMP"/>
    <property type="match status" value="1"/>
</dbReference>
<dbReference type="Gene3D" id="1.10.287.130">
    <property type="match status" value="1"/>
</dbReference>
<keyword evidence="18" id="KW-1185">Reference proteome</keyword>
<dbReference type="EC" id="2.7.13.3" evidence="3"/>
<dbReference type="Pfam" id="PF00512">
    <property type="entry name" value="HisKA"/>
    <property type="match status" value="1"/>
</dbReference>
<evidence type="ECO:0000256" key="5">
    <source>
        <dbReference type="ARBA" id="ARBA00022553"/>
    </source>
</evidence>
<dbReference type="InterPro" id="IPR003661">
    <property type="entry name" value="HisK_dim/P_dom"/>
</dbReference>
<evidence type="ECO:0000256" key="6">
    <source>
        <dbReference type="ARBA" id="ARBA00022679"/>
    </source>
</evidence>
<dbReference type="CDD" id="cd00082">
    <property type="entry name" value="HisKA"/>
    <property type="match status" value="1"/>
</dbReference>
<name>A0ABU3NU18_9FIRM</name>
<dbReference type="SMART" id="SM00304">
    <property type="entry name" value="HAMP"/>
    <property type="match status" value="1"/>
</dbReference>
<gene>
    <name evidence="17" type="ORF">Q4T40_03550</name>
</gene>
<protein>
    <recommendedName>
        <fullName evidence="3">histidine kinase</fullName>
        <ecNumber evidence="3">2.7.13.3</ecNumber>
    </recommendedName>
</protein>
<sequence>MRNTLQLKLLAGFMLVITVTLGIVLCGISLFIKDQILSGKQQELLKKGTELAHTVQTFQDESGGLDRLGDYLANADQYLDARIWVLDDSRQIVAMSGRRMAGNHPYGPGFGPGSHGPMGGGMGLQPIGGMRSLINELDPVYNGQVVTKTMEQPYYGEKMVVVAVPIKQVDGTVSGAVLLNSPVTGINAFMQRIYYYVGGGGIAALLLALLVVNRLTRAIVKPLKAMQEAAGTMATGDYTARVAVTSGDEVGRLGHAFNALAQDLGCYMAEMEKTEKLRRDFVANVSHELRTPLTIMRSYTEALLDGTVDDPGQATKYLRIMRDETVRLEHLVKDLLDLSRLQSETVAWNVEFIPLPAIADSVIHMLKQAATQKSITLCLSGEDTVSNILGNGDRLTQLLLILLDNALKYTPAGGHIMISVTQGQGNVILAVTDSGSGIPAEDLPYIWDRFYKVDKSHSRTENGAGLGLAIAKQIIDRHKATASVDSNPGQGTTFTILFPVG</sequence>
<comment type="subcellular location">
    <subcellularLocation>
        <location evidence="2">Cell membrane</location>
        <topology evidence="2">Multi-pass membrane protein</topology>
    </subcellularLocation>
</comment>
<evidence type="ECO:0000259" key="15">
    <source>
        <dbReference type="PROSITE" id="PS50109"/>
    </source>
</evidence>
<dbReference type="SUPFAM" id="SSF47384">
    <property type="entry name" value="Homodimeric domain of signal transducing histidine kinase"/>
    <property type="match status" value="1"/>
</dbReference>
<dbReference type="SUPFAM" id="SSF158472">
    <property type="entry name" value="HAMP domain-like"/>
    <property type="match status" value="1"/>
</dbReference>
<dbReference type="PANTHER" id="PTHR45528:SF1">
    <property type="entry name" value="SENSOR HISTIDINE KINASE CPXA"/>
    <property type="match status" value="1"/>
</dbReference>
<dbReference type="InterPro" id="IPR036890">
    <property type="entry name" value="HATPase_C_sf"/>
</dbReference>
<dbReference type="Proteomes" id="UP001254848">
    <property type="component" value="Unassembled WGS sequence"/>
</dbReference>
<evidence type="ECO:0000256" key="1">
    <source>
        <dbReference type="ARBA" id="ARBA00000085"/>
    </source>
</evidence>
<keyword evidence="9" id="KW-0418">Kinase</keyword>
<evidence type="ECO:0000313" key="17">
    <source>
        <dbReference type="EMBL" id="MDT8900314.1"/>
    </source>
</evidence>
<evidence type="ECO:0000259" key="16">
    <source>
        <dbReference type="PROSITE" id="PS50885"/>
    </source>
</evidence>
<dbReference type="Gene3D" id="6.10.340.10">
    <property type="match status" value="1"/>
</dbReference>
<keyword evidence="7 14" id="KW-0812">Transmembrane</keyword>
<dbReference type="PANTHER" id="PTHR45528">
    <property type="entry name" value="SENSOR HISTIDINE KINASE CPXA"/>
    <property type="match status" value="1"/>
</dbReference>
<evidence type="ECO:0000313" key="18">
    <source>
        <dbReference type="Proteomes" id="UP001254848"/>
    </source>
</evidence>
<evidence type="ECO:0000256" key="3">
    <source>
        <dbReference type="ARBA" id="ARBA00012438"/>
    </source>
</evidence>
<evidence type="ECO:0000256" key="8">
    <source>
        <dbReference type="ARBA" id="ARBA00022741"/>
    </source>
</evidence>
<dbReference type="SMART" id="SM00387">
    <property type="entry name" value="HATPase_c"/>
    <property type="match status" value="1"/>
</dbReference>
<feature type="domain" description="Histidine kinase" evidence="15">
    <location>
        <begin position="284"/>
        <end position="501"/>
    </location>
</feature>
<keyword evidence="13 14" id="KW-0472">Membrane</keyword>
<evidence type="ECO:0000256" key="2">
    <source>
        <dbReference type="ARBA" id="ARBA00004651"/>
    </source>
</evidence>
<keyword evidence="10 17" id="KW-0067">ATP-binding</keyword>
<evidence type="ECO:0000256" key="12">
    <source>
        <dbReference type="ARBA" id="ARBA00023012"/>
    </source>
</evidence>
<organism evidence="17 18">
    <name type="scientific">Anaeroselena agilis</name>
    <dbReference type="NCBI Taxonomy" id="3063788"/>
    <lineage>
        <taxon>Bacteria</taxon>
        <taxon>Bacillati</taxon>
        <taxon>Bacillota</taxon>
        <taxon>Negativicutes</taxon>
        <taxon>Acetonemataceae</taxon>
        <taxon>Anaeroselena</taxon>
    </lineage>
</organism>
<keyword evidence="11 14" id="KW-1133">Transmembrane helix</keyword>
<dbReference type="SUPFAM" id="SSF55874">
    <property type="entry name" value="ATPase domain of HSP90 chaperone/DNA topoisomerase II/histidine kinase"/>
    <property type="match status" value="1"/>
</dbReference>
<dbReference type="PROSITE" id="PS50885">
    <property type="entry name" value="HAMP"/>
    <property type="match status" value="1"/>
</dbReference>
<dbReference type="PRINTS" id="PR00344">
    <property type="entry name" value="BCTRLSENSOR"/>
</dbReference>
<dbReference type="GO" id="GO:0005524">
    <property type="term" value="F:ATP binding"/>
    <property type="evidence" value="ECO:0007669"/>
    <property type="project" value="UniProtKB-KW"/>
</dbReference>
<dbReference type="InterPro" id="IPR005467">
    <property type="entry name" value="His_kinase_dom"/>
</dbReference>
<evidence type="ECO:0000256" key="14">
    <source>
        <dbReference type="SAM" id="Phobius"/>
    </source>
</evidence>
<accession>A0ABU3NU18</accession>
<evidence type="ECO:0000256" key="11">
    <source>
        <dbReference type="ARBA" id="ARBA00022989"/>
    </source>
</evidence>
<evidence type="ECO:0000256" key="9">
    <source>
        <dbReference type="ARBA" id="ARBA00022777"/>
    </source>
</evidence>
<comment type="caution">
    <text evidence="17">The sequence shown here is derived from an EMBL/GenBank/DDBJ whole genome shotgun (WGS) entry which is preliminary data.</text>
</comment>
<dbReference type="Pfam" id="PF02518">
    <property type="entry name" value="HATPase_c"/>
    <property type="match status" value="1"/>
</dbReference>
<dbReference type="PROSITE" id="PS50109">
    <property type="entry name" value="HIS_KIN"/>
    <property type="match status" value="1"/>
</dbReference>
<keyword evidence="8" id="KW-0547">Nucleotide-binding</keyword>
<dbReference type="InterPro" id="IPR004358">
    <property type="entry name" value="Sig_transdc_His_kin-like_C"/>
</dbReference>
<dbReference type="InterPro" id="IPR003594">
    <property type="entry name" value="HATPase_dom"/>
</dbReference>
<keyword evidence="12" id="KW-0902">Two-component regulatory system</keyword>
<comment type="catalytic activity">
    <reaction evidence="1">
        <text>ATP + protein L-histidine = ADP + protein N-phospho-L-histidine.</text>
        <dbReference type="EC" id="2.7.13.3"/>
    </reaction>
</comment>